<dbReference type="PANTHER" id="PTHR38847:SF1">
    <property type="entry name" value="PSEUDOURIDINE SYNTHASE RSUA_RLUA-LIKE DOMAIN-CONTAINING PROTEIN"/>
    <property type="match status" value="1"/>
</dbReference>
<keyword evidence="1" id="KW-0732">Signal</keyword>
<gene>
    <name evidence="2" type="ORF">jhhlp_007729</name>
</gene>
<evidence type="ECO:0000313" key="2">
    <source>
        <dbReference type="EMBL" id="PKS05898.1"/>
    </source>
</evidence>
<dbReference type="Proteomes" id="UP000233524">
    <property type="component" value="Unassembled WGS sequence"/>
</dbReference>
<accession>A0A2N3N0D9</accession>
<feature type="signal peptide" evidence="1">
    <location>
        <begin position="1"/>
        <end position="16"/>
    </location>
</feature>
<dbReference type="InterPro" id="IPR025649">
    <property type="entry name" value="DUF4360"/>
</dbReference>
<dbReference type="AlphaFoldDB" id="A0A2N3N0D9"/>
<protein>
    <recommendedName>
        <fullName evidence="4">Secreted protein</fullName>
    </recommendedName>
</protein>
<reference evidence="2 3" key="1">
    <citation type="journal article" date="2017" name="G3 (Bethesda)">
        <title>First Draft Genome Sequence of the Pathogenic Fungus Lomentospora prolificans (Formerly Scedosporium prolificans).</title>
        <authorList>
            <person name="Luo R."/>
            <person name="Zimin A."/>
            <person name="Workman R."/>
            <person name="Fan Y."/>
            <person name="Pertea G."/>
            <person name="Grossman N."/>
            <person name="Wear M.P."/>
            <person name="Jia B."/>
            <person name="Miller H."/>
            <person name="Casadevall A."/>
            <person name="Timp W."/>
            <person name="Zhang S.X."/>
            <person name="Salzberg S.L."/>
        </authorList>
    </citation>
    <scope>NUCLEOTIDE SEQUENCE [LARGE SCALE GENOMIC DNA]</scope>
    <source>
        <strain evidence="2 3">JHH-5317</strain>
    </source>
</reference>
<dbReference type="EMBL" id="NLAX01001139">
    <property type="protein sequence ID" value="PKS05898.1"/>
    <property type="molecule type" value="Genomic_DNA"/>
</dbReference>
<comment type="caution">
    <text evidence="2">The sequence shown here is derived from an EMBL/GenBank/DDBJ whole genome shotgun (WGS) entry which is preliminary data.</text>
</comment>
<dbReference type="InParanoid" id="A0A2N3N0D9"/>
<evidence type="ECO:0000313" key="3">
    <source>
        <dbReference type="Proteomes" id="UP000233524"/>
    </source>
</evidence>
<organism evidence="2 3">
    <name type="scientific">Lomentospora prolificans</name>
    <dbReference type="NCBI Taxonomy" id="41688"/>
    <lineage>
        <taxon>Eukaryota</taxon>
        <taxon>Fungi</taxon>
        <taxon>Dikarya</taxon>
        <taxon>Ascomycota</taxon>
        <taxon>Pezizomycotina</taxon>
        <taxon>Sordariomycetes</taxon>
        <taxon>Hypocreomycetidae</taxon>
        <taxon>Microascales</taxon>
        <taxon>Microascaceae</taxon>
        <taxon>Lomentospora</taxon>
    </lineage>
</organism>
<keyword evidence="3" id="KW-1185">Reference proteome</keyword>
<name>A0A2N3N0D9_9PEZI</name>
<dbReference type="Pfam" id="PF14273">
    <property type="entry name" value="DUF4360"/>
    <property type="match status" value="1"/>
</dbReference>
<dbReference type="OrthoDB" id="152248at2759"/>
<feature type="chain" id="PRO_5014897799" description="Secreted protein" evidence="1">
    <location>
        <begin position="17"/>
        <end position="237"/>
    </location>
</feature>
<dbReference type="STRING" id="41688.A0A2N3N0D9"/>
<dbReference type="VEuPathDB" id="FungiDB:jhhlp_007729"/>
<sequence>MRRLIFLLGALPTVLAGVASPIVINLGGATSIGITADGPNADQIQIISVTTSGRGCPAGSVATVISSDRTVVTLGYDDFRAYIGPNPRGRRRGSGGRASREEESSTCSIRLKLHYPGGHTVSVVETTFHGFAVLDPGVTGTFESRYGFGNGAQSSLVTSTIEGDGGTAMDGEQYTATGSIPDDRRVYAPCGEEVDLVIQTSINLRSRNATGSGSLNDDDATIALKQQVNLAFEPCVQ</sequence>
<dbReference type="PANTHER" id="PTHR38847">
    <property type="match status" value="1"/>
</dbReference>
<evidence type="ECO:0008006" key="4">
    <source>
        <dbReference type="Google" id="ProtNLM"/>
    </source>
</evidence>
<proteinExistence type="predicted"/>
<evidence type="ECO:0000256" key="1">
    <source>
        <dbReference type="SAM" id="SignalP"/>
    </source>
</evidence>